<gene>
    <name evidence="1" type="ORF">BSAL_26050</name>
</gene>
<protein>
    <submittedName>
        <fullName evidence="1">Uncharacterized protein</fullName>
    </submittedName>
</protein>
<evidence type="ECO:0000313" key="1">
    <source>
        <dbReference type="EMBL" id="CUG90306.1"/>
    </source>
</evidence>
<evidence type="ECO:0000313" key="2">
    <source>
        <dbReference type="Proteomes" id="UP000051952"/>
    </source>
</evidence>
<reference evidence="2" key="1">
    <citation type="submission" date="2015-09" db="EMBL/GenBank/DDBJ databases">
        <authorList>
            <consortium name="Pathogen Informatics"/>
        </authorList>
    </citation>
    <scope>NUCLEOTIDE SEQUENCE [LARGE SCALE GENOMIC DNA]</scope>
    <source>
        <strain evidence="2">Lake Konstanz</strain>
    </source>
</reference>
<accession>A0A0S4JMH1</accession>
<dbReference type="EMBL" id="CYKH01001813">
    <property type="protein sequence ID" value="CUG90306.1"/>
    <property type="molecule type" value="Genomic_DNA"/>
</dbReference>
<organism evidence="1 2">
    <name type="scientific">Bodo saltans</name>
    <name type="common">Flagellated protozoan</name>
    <dbReference type="NCBI Taxonomy" id="75058"/>
    <lineage>
        <taxon>Eukaryota</taxon>
        <taxon>Discoba</taxon>
        <taxon>Euglenozoa</taxon>
        <taxon>Kinetoplastea</taxon>
        <taxon>Metakinetoplastina</taxon>
        <taxon>Eubodonida</taxon>
        <taxon>Bodonidae</taxon>
        <taxon>Bodo</taxon>
    </lineage>
</organism>
<dbReference type="VEuPathDB" id="TriTrypDB:BSAL_26050"/>
<dbReference type="OrthoDB" id="270766at2759"/>
<dbReference type="AlphaFoldDB" id="A0A0S4JMH1"/>
<name>A0A0S4JMH1_BODSA</name>
<proteinExistence type="predicted"/>
<keyword evidence="2" id="KW-1185">Reference proteome</keyword>
<dbReference type="Proteomes" id="UP000051952">
    <property type="component" value="Unassembled WGS sequence"/>
</dbReference>
<sequence length="574" mass="62908">MSIGEIDLDLAVADSRASRHSSSEGNANYSKILNACSQRMYHDFSWSISMPRVPASPMLFRPELLKEVFTAGTSVMNSEVDAMKLGILDAIPLIYYPAAPSEIRNAFDAAASSLTAAGCPPLDDKDKALLDTDIDLDLLEKRALPSLTLLKRPLYTEIGLTSVEERHQERLARLIPPHLLSLVGNTQEGLALQRSMSVNGTFFGGNGASQSPLTPGTTLDPVAQRQSKSVNQSFKFAKSVDVTFNQLMASIRVEKLGLGGALSELESSQLTRQFWDALFLNTSGAQQRRVWVAVCRYVRHVLGAAGDADTPVDLMSVISSARLHNEQTFWVQWVTQFQRALAEVDVARSKAQLSMDALDYTIPVDREQNVFKAGISVPNPLNRTSSRIIDPADNRSRLTTFPVSVRPVLPSGYTDIVDLILRGEDAYSPLVQGALASRSENLSQLIVQGVREALPRRTHQQACAEPHILVNGSLLIADDISTSGTPVVSPDMTVSSHTNGNLVFEEYLSTDADTSALLMELHPKVCLYDRITSRKEFRRNAAAVAPICEQYVICFDGSEEADSESSSKKRPREE</sequence>
<dbReference type="OMA" id="MLYYPDE"/>